<dbReference type="InterPro" id="IPR016195">
    <property type="entry name" value="Pol/histidinol_Pase-like"/>
</dbReference>
<dbReference type="PROSITE" id="PS51257">
    <property type="entry name" value="PROKAR_LIPOPROTEIN"/>
    <property type="match status" value="1"/>
</dbReference>
<accession>A0A2M7G8R7</accession>
<reference evidence="3 4" key="1">
    <citation type="submission" date="2017-09" db="EMBL/GenBank/DDBJ databases">
        <title>Depth-based differentiation of microbial function through sediment-hosted aquifers and enrichment of novel symbionts in the deep terrestrial subsurface.</title>
        <authorList>
            <person name="Probst A.J."/>
            <person name="Ladd B."/>
            <person name="Jarett J.K."/>
            <person name="Geller-Mcgrath D.E."/>
            <person name="Sieber C.M."/>
            <person name="Emerson J.B."/>
            <person name="Anantharaman K."/>
            <person name="Thomas B.C."/>
            <person name="Malmstrom R."/>
            <person name="Stieglmeier M."/>
            <person name="Klingl A."/>
            <person name="Woyke T."/>
            <person name="Ryan C.M."/>
            <person name="Banfield J.F."/>
        </authorList>
    </citation>
    <scope>NUCLEOTIDE SEQUENCE [LARGE SCALE GENOMIC DNA]</scope>
    <source>
        <strain evidence="3">CG17_big_fil_post_rev_8_21_14_2_50_48_46</strain>
    </source>
</reference>
<keyword evidence="1" id="KW-0732">Signal</keyword>
<feature type="signal peptide" evidence="1">
    <location>
        <begin position="1"/>
        <end position="21"/>
    </location>
</feature>
<dbReference type="PANTHER" id="PTHR42924:SF3">
    <property type="entry name" value="POLYMERASE_HISTIDINOL PHOSPHATASE N-TERMINAL DOMAIN-CONTAINING PROTEIN"/>
    <property type="match status" value="1"/>
</dbReference>
<evidence type="ECO:0000313" key="3">
    <source>
        <dbReference type="EMBL" id="PIW18500.1"/>
    </source>
</evidence>
<feature type="chain" id="PRO_5014669798" description="Polymerase/histidinol phosphatase N-terminal domain-containing protein" evidence="1">
    <location>
        <begin position="22"/>
        <end position="438"/>
    </location>
</feature>
<dbReference type="SMART" id="SM00481">
    <property type="entry name" value="POLIIIAc"/>
    <property type="match status" value="1"/>
</dbReference>
<proteinExistence type="predicted"/>
<evidence type="ECO:0000256" key="1">
    <source>
        <dbReference type="SAM" id="SignalP"/>
    </source>
</evidence>
<dbReference type="InterPro" id="IPR003141">
    <property type="entry name" value="Pol/His_phosphatase_N"/>
</dbReference>
<feature type="domain" description="Polymerase/histidinol phosphatase N-terminal" evidence="2">
    <location>
        <begin position="56"/>
        <end position="137"/>
    </location>
</feature>
<dbReference type="PANTHER" id="PTHR42924">
    <property type="entry name" value="EXONUCLEASE"/>
    <property type="match status" value="1"/>
</dbReference>
<dbReference type="NCBIfam" id="NF038032">
    <property type="entry name" value="CehA_McbA_metalo"/>
    <property type="match status" value="1"/>
</dbReference>
<dbReference type="Proteomes" id="UP000231019">
    <property type="component" value="Unassembled WGS sequence"/>
</dbReference>
<evidence type="ECO:0000259" key="2">
    <source>
        <dbReference type="SMART" id="SM00481"/>
    </source>
</evidence>
<organism evidence="3 4">
    <name type="scientific">bacterium (Candidatus Blackallbacteria) CG17_big_fil_post_rev_8_21_14_2_50_48_46</name>
    <dbReference type="NCBI Taxonomy" id="2014261"/>
    <lineage>
        <taxon>Bacteria</taxon>
        <taxon>Candidatus Blackallbacteria</taxon>
    </lineage>
</organism>
<name>A0A2M7G8R7_9BACT</name>
<comment type="caution">
    <text evidence="3">The sequence shown here is derived from an EMBL/GenBank/DDBJ whole genome shotgun (WGS) entry which is preliminary data.</text>
</comment>
<dbReference type="SUPFAM" id="SSF89550">
    <property type="entry name" value="PHP domain-like"/>
    <property type="match status" value="1"/>
</dbReference>
<dbReference type="AlphaFoldDB" id="A0A2M7G8R7"/>
<dbReference type="InterPro" id="IPR052018">
    <property type="entry name" value="PHP_domain"/>
</dbReference>
<sequence>MTFSPRLLTLASLVLLSACSAALKPISLQPLNRQSSNLTRFSANRTPAKAMRAYFGNLHSHTSYSDGILNPREAYRMAIGNGLDFMAVTEHNHEAAGGSDGIYLTPQLYEDLKKNAREFTTPGKFAALYGQEFSTISSGNHMNIFNAANIVDVGNGDFKTLFEKYLPAHPEIAFVQFNHPNFKRDLGLAENTPQPQIFKTDQQGHQQMEARLLPIGMMRSNLFNDYGYDDYNRDFQALAKAANPWVRSIEILNGPGTNPKPIAKAEAYMEEDYFFYLNQGFKLGPTADQDNHYAHWGSLHPGRSGVLASELTPEGIYEGLRARRIFATEDKNMAVYFTANGHWMGEDLPAAGEVQLEIQIEDKDEPQAQYLLQIFTDTPGQNTAKPIVQQTLNPGQKQFQFVWRPEVGQENYAFVKITQTNADGSFDDAWTAPVWIKP</sequence>
<dbReference type="EMBL" id="PFFQ01000012">
    <property type="protein sequence ID" value="PIW18500.1"/>
    <property type="molecule type" value="Genomic_DNA"/>
</dbReference>
<dbReference type="Gene3D" id="3.20.20.140">
    <property type="entry name" value="Metal-dependent hydrolases"/>
    <property type="match status" value="1"/>
</dbReference>
<gene>
    <name evidence="3" type="ORF">COW36_04200</name>
</gene>
<evidence type="ECO:0000313" key="4">
    <source>
        <dbReference type="Proteomes" id="UP000231019"/>
    </source>
</evidence>
<dbReference type="GO" id="GO:0035312">
    <property type="term" value="F:5'-3' DNA exonuclease activity"/>
    <property type="evidence" value="ECO:0007669"/>
    <property type="project" value="TreeGrafter"/>
</dbReference>
<dbReference type="GO" id="GO:0004534">
    <property type="term" value="F:5'-3' RNA exonuclease activity"/>
    <property type="evidence" value="ECO:0007669"/>
    <property type="project" value="TreeGrafter"/>
</dbReference>
<protein>
    <recommendedName>
        <fullName evidence="2">Polymerase/histidinol phosphatase N-terminal domain-containing protein</fullName>
    </recommendedName>
</protein>